<evidence type="ECO:0000256" key="2">
    <source>
        <dbReference type="ARBA" id="ARBA00022485"/>
    </source>
</evidence>
<dbReference type="GO" id="GO:0004748">
    <property type="term" value="F:ribonucleoside-diphosphate reductase activity, thioredoxin disulfide as acceptor"/>
    <property type="evidence" value="ECO:0007669"/>
    <property type="project" value="TreeGrafter"/>
</dbReference>
<evidence type="ECO:0000256" key="4">
    <source>
        <dbReference type="ARBA" id="ARBA00022723"/>
    </source>
</evidence>
<keyword evidence="6" id="KW-0411">Iron-sulfur</keyword>
<sequence>MSDIEESISERQHMRFIGVTKDATTAGPGKRLELFLKGCIRGIVNPCEGCFNPSTWEFGGDRKRMHINEVVEMIDRDAWNRQVTFCGGEPLLQTRNLIEVCRELKRRDPRIHIVVYTAYLLENLLSQGVFYRLRGGDEPAVQETLLSYSAHWNPELTHFQIATADQIRELMGTIDILVDGDYQSKHRIPTEKYMNEGMFIGSSNQRVIDTQETLRWAPQFVFDYADVWMEKHLIKKHCKCCGHPINNRQFTYCDSRCRKAFHKRQKDIAVFR</sequence>
<keyword evidence="3" id="KW-0949">S-adenosyl-L-methionine</keyword>
<evidence type="ECO:0000313" key="8">
    <source>
        <dbReference type="Proteomes" id="UP000479114"/>
    </source>
</evidence>
<dbReference type="InterPro" id="IPR007197">
    <property type="entry name" value="rSAM"/>
</dbReference>
<dbReference type="Pfam" id="PF13353">
    <property type="entry name" value="Fer4_12"/>
    <property type="match status" value="1"/>
</dbReference>
<evidence type="ECO:0000256" key="5">
    <source>
        <dbReference type="ARBA" id="ARBA00023004"/>
    </source>
</evidence>
<dbReference type="PANTHER" id="PTHR30352">
    <property type="entry name" value="PYRUVATE FORMATE-LYASE-ACTIVATING ENZYME"/>
    <property type="match status" value="1"/>
</dbReference>
<dbReference type="InterPro" id="IPR058240">
    <property type="entry name" value="rSAM_sf"/>
</dbReference>
<proteinExistence type="predicted"/>
<dbReference type="KEGG" id="prz:GZH47_33245"/>
<dbReference type="RefSeq" id="WP_162645895.1">
    <property type="nucleotide sequence ID" value="NZ_CP048288.1"/>
</dbReference>
<evidence type="ECO:0000256" key="3">
    <source>
        <dbReference type="ARBA" id="ARBA00022691"/>
    </source>
</evidence>
<reference evidence="7 8" key="1">
    <citation type="submission" date="2020-02" db="EMBL/GenBank/DDBJ databases">
        <title>Paenibacillus sp. nov., isolated from rhizosphere soil of tomato.</title>
        <authorList>
            <person name="Weon H.-Y."/>
            <person name="Lee S.A."/>
        </authorList>
    </citation>
    <scope>NUCLEOTIDE SEQUENCE [LARGE SCALE GENOMIC DNA]</scope>
    <source>
        <strain evidence="7 8">14171R-81</strain>
        <plasmid evidence="7 8">unnamed2</plasmid>
    </source>
</reference>
<keyword evidence="5" id="KW-0408">Iron</keyword>
<keyword evidence="2" id="KW-0004">4Fe-4S</keyword>
<keyword evidence="4" id="KW-0479">Metal-binding</keyword>
<dbReference type="Proteomes" id="UP000479114">
    <property type="component" value="Plasmid unnamed2"/>
</dbReference>
<accession>A0A6C0PBI8</accession>
<dbReference type="EMBL" id="CP048288">
    <property type="protein sequence ID" value="QHW35761.1"/>
    <property type="molecule type" value="Genomic_DNA"/>
</dbReference>
<dbReference type="AlphaFoldDB" id="A0A6C0PBI8"/>
<dbReference type="PANTHER" id="PTHR30352:SF2">
    <property type="entry name" value="ANAEROBIC RIBONUCLEOSIDE-TRIPHOSPHATE REDUCTASE-ACTIVATING PROTEIN"/>
    <property type="match status" value="1"/>
</dbReference>
<name>A0A6C0PBI8_9BACL</name>
<gene>
    <name evidence="7" type="ORF">GZH47_33245</name>
</gene>
<evidence type="ECO:0000256" key="1">
    <source>
        <dbReference type="ARBA" id="ARBA00001966"/>
    </source>
</evidence>
<dbReference type="Gene3D" id="3.20.20.70">
    <property type="entry name" value="Aldolase class I"/>
    <property type="match status" value="1"/>
</dbReference>
<dbReference type="SUPFAM" id="SSF102114">
    <property type="entry name" value="Radical SAM enzymes"/>
    <property type="match status" value="1"/>
</dbReference>
<keyword evidence="7" id="KW-0614">Plasmid</keyword>
<evidence type="ECO:0000313" key="7">
    <source>
        <dbReference type="EMBL" id="QHW35761.1"/>
    </source>
</evidence>
<dbReference type="SFLD" id="SFLDS00029">
    <property type="entry name" value="Radical_SAM"/>
    <property type="match status" value="1"/>
</dbReference>
<dbReference type="InterPro" id="IPR013785">
    <property type="entry name" value="Aldolase_TIM"/>
</dbReference>
<organism evidence="7 8">
    <name type="scientific">Paenibacillus rhizovicinus</name>
    <dbReference type="NCBI Taxonomy" id="2704463"/>
    <lineage>
        <taxon>Bacteria</taxon>
        <taxon>Bacillati</taxon>
        <taxon>Bacillota</taxon>
        <taxon>Bacilli</taxon>
        <taxon>Bacillales</taxon>
        <taxon>Paenibacillaceae</taxon>
        <taxon>Paenibacillus</taxon>
    </lineage>
</organism>
<dbReference type="GO" id="GO:0051539">
    <property type="term" value="F:4 iron, 4 sulfur cluster binding"/>
    <property type="evidence" value="ECO:0007669"/>
    <property type="project" value="UniProtKB-KW"/>
</dbReference>
<protein>
    <submittedName>
        <fullName evidence="7">4Fe-4S cluster-binding domain-containing protein</fullName>
    </submittedName>
</protein>
<comment type="cofactor">
    <cofactor evidence="1">
        <name>[4Fe-4S] cluster</name>
        <dbReference type="ChEBI" id="CHEBI:49883"/>
    </cofactor>
</comment>
<dbReference type="GO" id="GO:0046872">
    <property type="term" value="F:metal ion binding"/>
    <property type="evidence" value="ECO:0007669"/>
    <property type="project" value="UniProtKB-KW"/>
</dbReference>
<geneLocation type="plasmid" evidence="7 8">
    <name>unnamed2</name>
</geneLocation>
<dbReference type="InterPro" id="IPR034457">
    <property type="entry name" value="Organic_radical-activating"/>
</dbReference>
<keyword evidence="8" id="KW-1185">Reference proteome</keyword>
<evidence type="ECO:0000256" key="6">
    <source>
        <dbReference type="ARBA" id="ARBA00023014"/>
    </source>
</evidence>